<dbReference type="InterPro" id="IPR006140">
    <property type="entry name" value="D-isomer_DH_NAD-bd"/>
</dbReference>
<protein>
    <recommendedName>
        <fullName evidence="3">D-isomer specific 2-hydroxyacid dehydrogenase NAD-binding domain-containing protein</fullName>
    </recommendedName>
</protein>
<organism evidence="4 5">
    <name type="scientific">Herbiconiux moechotypicola</name>
    <dbReference type="NCBI Taxonomy" id="637393"/>
    <lineage>
        <taxon>Bacteria</taxon>
        <taxon>Bacillati</taxon>
        <taxon>Actinomycetota</taxon>
        <taxon>Actinomycetes</taxon>
        <taxon>Micrococcales</taxon>
        <taxon>Microbacteriaceae</taxon>
        <taxon>Herbiconiux</taxon>
    </lineage>
</organism>
<gene>
    <name evidence="4" type="ORF">GCM10009851_24270</name>
</gene>
<dbReference type="Gene3D" id="3.40.50.720">
    <property type="entry name" value="NAD(P)-binding Rossmann-like Domain"/>
    <property type="match status" value="2"/>
</dbReference>
<feature type="domain" description="D-isomer specific 2-hydroxyacid dehydrogenase NAD-binding" evidence="3">
    <location>
        <begin position="114"/>
        <end position="299"/>
    </location>
</feature>
<name>A0ABP5QNB9_9MICO</name>
<dbReference type="Pfam" id="PF02826">
    <property type="entry name" value="2-Hacid_dh_C"/>
    <property type="match status" value="1"/>
</dbReference>
<comment type="caution">
    <text evidence="4">The sequence shown here is derived from an EMBL/GenBank/DDBJ whole genome shotgun (WGS) entry which is preliminary data.</text>
</comment>
<reference evidence="5" key="1">
    <citation type="journal article" date="2019" name="Int. J. Syst. Evol. Microbiol.">
        <title>The Global Catalogue of Microorganisms (GCM) 10K type strain sequencing project: providing services to taxonomists for standard genome sequencing and annotation.</title>
        <authorList>
            <consortium name="The Broad Institute Genomics Platform"/>
            <consortium name="The Broad Institute Genome Sequencing Center for Infectious Disease"/>
            <person name="Wu L."/>
            <person name="Ma J."/>
        </authorList>
    </citation>
    <scope>NUCLEOTIDE SEQUENCE [LARGE SCALE GENOMIC DNA]</scope>
    <source>
        <strain evidence="5">JCM 16117</strain>
    </source>
</reference>
<accession>A0ABP5QNB9</accession>
<sequence>MKTRIVVTPRFDEIWPVSADRLKSLLEPSSDVELIRTSEGAPVGSSSVDRLFWLGGSLTDLDLDGYPALREAFTTLGYASDPLTDALLRDRGIQRIGHPSEGYWAQSVSEFALGLTIAALRRIPQRTSLVLDGPGAGWEYEAEQLSDDLRFVSGTIAGKRIRVVGAGNIASRYASFTSMLGADVSAWDPFAGEPAFHRAGARREWNLEKLPVDADIFVPMVPLMDSTRGLVTAELIRSIPNGSLVVLATRAGICDVAELRRRVIAGELSLAADVFDVEPLPVGDALLSLDHVVLSPHIAGRTLDSGYRWAEALAEQLPEFEPHAVAPPVRLRR</sequence>
<evidence type="ECO:0000256" key="1">
    <source>
        <dbReference type="ARBA" id="ARBA00023002"/>
    </source>
</evidence>
<dbReference type="EMBL" id="BAAAQY010000007">
    <property type="protein sequence ID" value="GAA2238429.1"/>
    <property type="molecule type" value="Genomic_DNA"/>
</dbReference>
<proteinExistence type="predicted"/>
<evidence type="ECO:0000313" key="4">
    <source>
        <dbReference type="EMBL" id="GAA2238429.1"/>
    </source>
</evidence>
<keyword evidence="5" id="KW-1185">Reference proteome</keyword>
<dbReference type="PANTHER" id="PTHR10996">
    <property type="entry name" value="2-HYDROXYACID DEHYDROGENASE-RELATED"/>
    <property type="match status" value="1"/>
</dbReference>
<keyword evidence="2" id="KW-0520">NAD</keyword>
<dbReference type="PANTHER" id="PTHR10996:SF178">
    <property type="entry name" value="2-HYDROXYACID DEHYDROGENASE YGL185C-RELATED"/>
    <property type="match status" value="1"/>
</dbReference>
<keyword evidence="1" id="KW-0560">Oxidoreductase</keyword>
<dbReference type="RefSeq" id="WP_259481239.1">
    <property type="nucleotide sequence ID" value="NZ_BAAAQY010000007.1"/>
</dbReference>
<evidence type="ECO:0000259" key="3">
    <source>
        <dbReference type="Pfam" id="PF02826"/>
    </source>
</evidence>
<dbReference type="Proteomes" id="UP001500929">
    <property type="component" value="Unassembled WGS sequence"/>
</dbReference>
<evidence type="ECO:0000313" key="5">
    <source>
        <dbReference type="Proteomes" id="UP001500929"/>
    </source>
</evidence>
<dbReference type="InterPro" id="IPR050223">
    <property type="entry name" value="D-isomer_2-hydroxyacid_DH"/>
</dbReference>
<evidence type="ECO:0000256" key="2">
    <source>
        <dbReference type="ARBA" id="ARBA00023027"/>
    </source>
</evidence>
<dbReference type="InterPro" id="IPR036291">
    <property type="entry name" value="NAD(P)-bd_dom_sf"/>
</dbReference>
<dbReference type="SUPFAM" id="SSF51735">
    <property type="entry name" value="NAD(P)-binding Rossmann-fold domains"/>
    <property type="match status" value="1"/>
</dbReference>